<feature type="transmembrane region" description="Helical" evidence="1">
    <location>
        <begin position="7"/>
        <end position="30"/>
    </location>
</feature>
<sequence>MTAKSIVGGTFALIVGLAAIFGLSFDLIYIEFGKITISEKAFDIVDFESAFFSDVFGGDWLCYILGISAVLQIIAGIAALGFGIWYFFDQKAESFAKTAVSLCLYVSAVFMLLEITGTALFNADFYGKYDASSTGYLSFIVVVVPGIVFLLSLSLMPDTPVFVPKEYAFPPVERREKERGAVLSGIALLIMGVAAVAVLAFQICAVSGGDTGFSVMFSFILNCYGENMDVFPLFAGIIYLLQFTVGLVVIFYAVYRILCAVKGIACKNKTDSFASITLFVLIVVYFVLAVVINMVYAEGRKPGIYVASILLAIAIADLIFFFMSKALRNVSRE</sequence>
<evidence type="ECO:0000256" key="1">
    <source>
        <dbReference type="SAM" id="Phobius"/>
    </source>
</evidence>
<organism evidence="2 3">
    <name type="scientific">Candidatus Borkfalkia excrementavium</name>
    <dbReference type="NCBI Taxonomy" id="2838505"/>
    <lineage>
        <taxon>Bacteria</taxon>
        <taxon>Bacillati</taxon>
        <taxon>Bacillota</taxon>
        <taxon>Clostridia</taxon>
        <taxon>Christensenellales</taxon>
        <taxon>Christensenellaceae</taxon>
        <taxon>Candidatus Borkfalkia</taxon>
    </lineage>
</organism>
<comment type="caution">
    <text evidence="2">The sequence shown here is derived from an EMBL/GenBank/DDBJ whole genome shotgun (WGS) entry which is preliminary data.</text>
</comment>
<protein>
    <submittedName>
        <fullName evidence="2">Uncharacterized protein</fullName>
    </submittedName>
</protein>
<name>A0A9D1ZAI5_9FIRM</name>
<accession>A0A9D1ZAI5</accession>
<keyword evidence="1" id="KW-0472">Membrane</keyword>
<reference evidence="2" key="1">
    <citation type="journal article" date="2021" name="PeerJ">
        <title>Extensive microbial diversity within the chicken gut microbiome revealed by metagenomics and culture.</title>
        <authorList>
            <person name="Gilroy R."/>
            <person name="Ravi A."/>
            <person name="Getino M."/>
            <person name="Pursley I."/>
            <person name="Horton D.L."/>
            <person name="Alikhan N.F."/>
            <person name="Baker D."/>
            <person name="Gharbi K."/>
            <person name="Hall N."/>
            <person name="Watson M."/>
            <person name="Adriaenssens E.M."/>
            <person name="Foster-Nyarko E."/>
            <person name="Jarju S."/>
            <person name="Secka A."/>
            <person name="Antonio M."/>
            <person name="Oren A."/>
            <person name="Chaudhuri R.R."/>
            <person name="La Ragione R."/>
            <person name="Hildebrand F."/>
            <person name="Pallen M.J."/>
        </authorList>
    </citation>
    <scope>NUCLEOTIDE SEQUENCE</scope>
    <source>
        <strain evidence="2">CHK199-9574</strain>
    </source>
</reference>
<dbReference type="Proteomes" id="UP000824135">
    <property type="component" value="Unassembled WGS sequence"/>
</dbReference>
<keyword evidence="1" id="KW-0812">Transmembrane</keyword>
<proteinExistence type="predicted"/>
<dbReference type="EMBL" id="DXCO01000016">
    <property type="protein sequence ID" value="HIY77798.1"/>
    <property type="molecule type" value="Genomic_DNA"/>
</dbReference>
<feature type="transmembrane region" description="Helical" evidence="1">
    <location>
        <begin position="100"/>
        <end position="123"/>
    </location>
</feature>
<evidence type="ECO:0000313" key="3">
    <source>
        <dbReference type="Proteomes" id="UP000824135"/>
    </source>
</evidence>
<evidence type="ECO:0000313" key="2">
    <source>
        <dbReference type="EMBL" id="HIY77798.1"/>
    </source>
</evidence>
<feature type="transmembrane region" description="Helical" evidence="1">
    <location>
        <begin position="231"/>
        <end position="255"/>
    </location>
</feature>
<feature type="transmembrane region" description="Helical" evidence="1">
    <location>
        <begin position="181"/>
        <end position="208"/>
    </location>
</feature>
<feature type="transmembrane region" description="Helical" evidence="1">
    <location>
        <begin position="276"/>
        <end position="297"/>
    </location>
</feature>
<keyword evidence="1" id="KW-1133">Transmembrane helix</keyword>
<feature type="transmembrane region" description="Helical" evidence="1">
    <location>
        <begin position="303"/>
        <end position="323"/>
    </location>
</feature>
<reference evidence="2" key="2">
    <citation type="submission" date="2021-04" db="EMBL/GenBank/DDBJ databases">
        <authorList>
            <person name="Gilroy R."/>
        </authorList>
    </citation>
    <scope>NUCLEOTIDE SEQUENCE</scope>
    <source>
        <strain evidence="2">CHK199-9574</strain>
    </source>
</reference>
<feature type="transmembrane region" description="Helical" evidence="1">
    <location>
        <begin position="135"/>
        <end position="156"/>
    </location>
</feature>
<dbReference type="AlphaFoldDB" id="A0A9D1ZAI5"/>
<feature type="transmembrane region" description="Helical" evidence="1">
    <location>
        <begin position="63"/>
        <end position="88"/>
    </location>
</feature>
<gene>
    <name evidence="2" type="ORF">H9728_02020</name>
</gene>